<protein>
    <submittedName>
        <fullName evidence="2">Uncharacterized protein</fullName>
    </submittedName>
</protein>
<reference evidence="2 5" key="1">
    <citation type="submission" date="2018-01" db="EMBL/GenBank/DDBJ databases">
        <authorList>
            <person name="Clerissi C."/>
        </authorList>
    </citation>
    <scope>NUCLEOTIDE SEQUENCE</scope>
    <source>
        <strain evidence="3">Cupriavidus taiwanensis LMG 19430</strain>
        <strain evidence="2">Cupriavidus taiwanensis STM 3521</strain>
        <strain evidence="4">Cupriavidus taiwanensis SWF 66322</strain>
        <plasmid evidence="5">cbm2636p</plasmid>
        <plasmid evidence="4">CBM2636p</plasmid>
    </source>
</reference>
<dbReference type="AlphaFoldDB" id="A0A375CPM5"/>
<dbReference type="EMBL" id="OFSP01000076">
    <property type="protein sequence ID" value="SOY77356.1"/>
    <property type="molecule type" value="Genomic_DNA"/>
</dbReference>
<geneLocation type="plasmid" evidence="4">
    <name>CBM2636p</name>
</geneLocation>
<evidence type="ECO:0000313" key="3">
    <source>
        <dbReference type="EMBL" id="SOY78235.1"/>
    </source>
</evidence>
<evidence type="ECO:0000313" key="2">
    <source>
        <dbReference type="EMBL" id="SOY77356.1"/>
    </source>
</evidence>
<dbReference type="Proteomes" id="UP000254259">
    <property type="component" value="Plasmid CBM2636p"/>
</dbReference>
<dbReference type="EMBL" id="OFSN01000065">
    <property type="protein sequence ID" value="SOY78235.1"/>
    <property type="molecule type" value="Genomic_DNA"/>
</dbReference>
<evidence type="ECO:0000313" key="4">
    <source>
        <dbReference type="EMBL" id="SPD69232.1"/>
    </source>
</evidence>
<accession>A0A375CPM5</accession>
<geneLocation type="plasmid" evidence="5">
    <name>cbm2636p</name>
</geneLocation>
<name>A0A375CPM5_9BURK</name>
<gene>
    <name evidence="3" type="ORF">CBM2586_P80006</name>
    <name evidence="2" type="ORF">CBM2589_P80005</name>
    <name evidence="4" type="ORF">CBM2636_P10143</name>
</gene>
<proteinExistence type="predicted"/>
<evidence type="ECO:0000256" key="1">
    <source>
        <dbReference type="SAM" id="MobiDB-lite"/>
    </source>
</evidence>
<feature type="region of interest" description="Disordered" evidence="1">
    <location>
        <begin position="37"/>
        <end position="62"/>
    </location>
</feature>
<dbReference type="EMBL" id="LT984815">
    <property type="protein sequence ID" value="SPD69232.1"/>
    <property type="molecule type" value="Genomic_DNA"/>
</dbReference>
<organism evidence="2">
    <name type="scientific">Cupriavidus taiwanensis</name>
    <dbReference type="NCBI Taxonomy" id="164546"/>
    <lineage>
        <taxon>Bacteria</taxon>
        <taxon>Pseudomonadati</taxon>
        <taxon>Pseudomonadota</taxon>
        <taxon>Betaproteobacteria</taxon>
        <taxon>Burkholderiales</taxon>
        <taxon>Burkholderiaceae</taxon>
        <taxon>Cupriavidus</taxon>
    </lineage>
</organism>
<dbReference type="Proteomes" id="UP000256297">
    <property type="component" value="Plasmid CBM2589_p"/>
</dbReference>
<dbReference type="Proteomes" id="UP000257016">
    <property type="component" value="Unassembled WGS sequence"/>
</dbReference>
<keyword evidence="4" id="KW-0614">Plasmid</keyword>
<sequence>MKQNSTTLRRDTGSHIRRVAVAGVCDGPNSVYNSVHDPNGLPLVEQPNASVRGLAGSRSGRR</sequence>
<evidence type="ECO:0000313" key="5">
    <source>
        <dbReference type="Proteomes" id="UP000254259"/>
    </source>
</evidence>